<dbReference type="Pfam" id="PF12792">
    <property type="entry name" value="CSS-motif"/>
    <property type="match status" value="1"/>
</dbReference>
<evidence type="ECO:0000256" key="7">
    <source>
        <dbReference type="ARBA" id="ARBA00022989"/>
    </source>
</evidence>
<evidence type="ECO:0000256" key="3">
    <source>
        <dbReference type="ARBA" id="ARBA00022475"/>
    </source>
</evidence>
<dbReference type="Pfam" id="PF00563">
    <property type="entry name" value="EAL"/>
    <property type="match status" value="1"/>
</dbReference>
<dbReference type="GO" id="GO:0071111">
    <property type="term" value="F:cyclic-guanylate-specific phosphodiesterase activity"/>
    <property type="evidence" value="ECO:0007669"/>
    <property type="project" value="UniProtKB-EC"/>
</dbReference>
<dbReference type="SMART" id="SM00052">
    <property type="entry name" value="EAL"/>
    <property type="match status" value="1"/>
</dbReference>
<feature type="domain" description="EAL" evidence="11">
    <location>
        <begin position="270"/>
        <end position="522"/>
    </location>
</feature>
<evidence type="ECO:0000256" key="10">
    <source>
        <dbReference type="SAM" id="Phobius"/>
    </source>
</evidence>
<dbReference type="EMBL" id="VDGE01000001">
    <property type="protein sequence ID" value="TNC77848.1"/>
    <property type="molecule type" value="Genomic_DNA"/>
</dbReference>
<keyword evidence="7 10" id="KW-1133">Transmembrane helix</keyword>
<dbReference type="RefSeq" id="WP_139088959.1">
    <property type="nucleotide sequence ID" value="NZ_VDGE01000001.1"/>
</dbReference>
<protein>
    <recommendedName>
        <fullName evidence="2">cyclic-guanylate-specific phosphodiesterase</fullName>
        <ecNumber evidence="2">3.1.4.52</ecNumber>
    </recommendedName>
</protein>
<keyword evidence="3" id="KW-1003">Cell membrane</keyword>
<dbReference type="PANTHER" id="PTHR33121">
    <property type="entry name" value="CYCLIC DI-GMP PHOSPHODIESTERASE PDEF"/>
    <property type="match status" value="1"/>
</dbReference>
<dbReference type="SUPFAM" id="SSF141868">
    <property type="entry name" value="EAL domain-like"/>
    <property type="match status" value="1"/>
</dbReference>
<evidence type="ECO:0000256" key="4">
    <source>
        <dbReference type="ARBA" id="ARBA00022636"/>
    </source>
</evidence>
<dbReference type="InterPro" id="IPR035919">
    <property type="entry name" value="EAL_sf"/>
</dbReference>
<reference evidence="12 13" key="1">
    <citation type="submission" date="2019-06" db="EMBL/GenBank/DDBJ databases">
        <title>Genome sequence of Janthinobacterium lividum UCD_MED1.</title>
        <authorList>
            <person name="De Leon M.E."/>
            <person name="Jospin G."/>
        </authorList>
    </citation>
    <scope>NUCLEOTIDE SEQUENCE [LARGE SCALE GENOMIC DNA]</scope>
    <source>
        <strain evidence="12 13">UCD_MED1</strain>
    </source>
</reference>
<sequence>MRRKRIIITSVLVAVIGVAAPLSLAFYLSSVRAEQGEQERLRLLAGYALERAHRSIASASMALRSADALDLAPCSEAHVQQLRRITITTRSIDDIGYVENGLLKCTSNGMEEARIAVTPADFTLDNGMGLDFNLRPVVSGGKRMVGLSYRAYKVLIDPVRFSDVIVDNDIQMAVAIGKGGVLDTLHHPDPALVKTLLAGKGETGKGTADTLAREDSIHAMLYRDGLTAVMIEPRSKLSERLRREQLLLLPLGLLMAAFIVGIVVWLSRRRLSLRGELETAVERREFFVHYQPIIALDTGVCVGAEALIRWRRPDGSMIRPDLFIPVAEEAELILPITDQVIACVITDMRAALLADRELHIAINLCASDIETGRVLDVLERALAGTGIEAQQIWLEATERGFINVEAARATIEKARARGHAVAIDDFGTGYSSLSSLQNLPLDALKIDKAFVDTIGTDAATSSVTPHIIAMARTLNMLIVAEGIETQQQADYLLERKVEFGQGWLFAKALPAAEFLTFYRARRAPSST</sequence>
<keyword evidence="4" id="KW-0973">c-di-GMP</keyword>
<dbReference type="Gene3D" id="3.20.20.450">
    <property type="entry name" value="EAL domain"/>
    <property type="match status" value="1"/>
</dbReference>
<comment type="caution">
    <text evidence="12">The sequence shown here is derived from an EMBL/GenBank/DDBJ whole genome shotgun (WGS) entry which is preliminary data.</text>
</comment>
<accession>A0A5C4NWG2</accession>
<dbReference type="InterPro" id="IPR024744">
    <property type="entry name" value="CSS-motif_dom"/>
</dbReference>
<evidence type="ECO:0000256" key="6">
    <source>
        <dbReference type="ARBA" id="ARBA00022801"/>
    </source>
</evidence>
<organism evidence="12 13">
    <name type="scientific">Janthinobacterium lividum</name>
    <dbReference type="NCBI Taxonomy" id="29581"/>
    <lineage>
        <taxon>Bacteria</taxon>
        <taxon>Pseudomonadati</taxon>
        <taxon>Pseudomonadota</taxon>
        <taxon>Betaproteobacteria</taxon>
        <taxon>Burkholderiales</taxon>
        <taxon>Oxalobacteraceae</taxon>
        <taxon>Janthinobacterium</taxon>
    </lineage>
</organism>
<dbReference type="InterPro" id="IPR001633">
    <property type="entry name" value="EAL_dom"/>
</dbReference>
<keyword evidence="6" id="KW-0378">Hydrolase</keyword>
<dbReference type="EC" id="3.1.4.52" evidence="2"/>
<evidence type="ECO:0000313" key="13">
    <source>
        <dbReference type="Proteomes" id="UP000305681"/>
    </source>
</evidence>
<evidence type="ECO:0000256" key="2">
    <source>
        <dbReference type="ARBA" id="ARBA00012282"/>
    </source>
</evidence>
<comment type="catalytic activity">
    <reaction evidence="9">
        <text>3',3'-c-di-GMP + H2O = 5'-phosphoguanylyl(3'-&gt;5')guanosine + H(+)</text>
        <dbReference type="Rhea" id="RHEA:24902"/>
        <dbReference type="ChEBI" id="CHEBI:15377"/>
        <dbReference type="ChEBI" id="CHEBI:15378"/>
        <dbReference type="ChEBI" id="CHEBI:58754"/>
        <dbReference type="ChEBI" id="CHEBI:58805"/>
        <dbReference type="EC" id="3.1.4.52"/>
    </reaction>
</comment>
<evidence type="ECO:0000313" key="12">
    <source>
        <dbReference type="EMBL" id="TNC77848.1"/>
    </source>
</evidence>
<evidence type="ECO:0000256" key="8">
    <source>
        <dbReference type="ARBA" id="ARBA00023136"/>
    </source>
</evidence>
<name>A0A5C4NWG2_9BURK</name>
<gene>
    <name evidence="12" type="ORF">FHI69_00670</name>
</gene>
<keyword evidence="5 10" id="KW-0812">Transmembrane</keyword>
<dbReference type="PANTHER" id="PTHR33121:SF79">
    <property type="entry name" value="CYCLIC DI-GMP PHOSPHODIESTERASE PDED-RELATED"/>
    <property type="match status" value="1"/>
</dbReference>
<evidence type="ECO:0000256" key="1">
    <source>
        <dbReference type="ARBA" id="ARBA00004651"/>
    </source>
</evidence>
<keyword evidence="8 10" id="KW-0472">Membrane</keyword>
<dbReference type="CDD" id="cd01948">
    <property type="entry name" value="EAL"/>
    <property type="match status" value="1"/>
</dbReference>
<dbReference type="InterPro" id="IPR050706">
    <property type="entry name" value="Cyclic-di-GMP_PDE-like"/>
</dbReference>
<evidence type="ECO:0000259" key="11">
    <source>
        <dbReference type="PROSITE" id="PS50883"/>
    </source>
</evidence>
<evidence type="ECO:0000256" key="5">
    <source>
        <dbReference type="ARBA" id="ARBA00022692"/>
    </source>
</evidence>
<feature type="transmembrane region" description="Helical" evidence="10">
    <location>
        <begin position="246"/>
        <end position="266"/>
    </location>
</feature>
<proteinExistence type="predicted"/>
<dbReference type="Proteomes" id="UP000305681">
    <property type="component" value="Unassembled WGS sequence"/>
</dbReference>
<comment type="subcellular location">
    <subcellularLocation>
        <location evidence="1">Cell membrane</location>
        <topology evidence="1">Multi-pass membrane protein</topology>
    </subcellularLocation>
</comment>
<dbReference type="GO" id="GO:0005886">
    <property type="term" value="C:plasma membrane"/>
    <property type="evidence" value="ECO:0007669"/>
    <property type="project" value="UniProtKB-SubCell"/>
</dbReference>
<evidence type="ECO:0000256" key="9">
    <source>
        <dbReference type="ARBA" id="ARBA00034290"/>
    </source>
</evidence>
<dbReference type="AlphaFoldDB" id="A0A5C4NWG2"/>
<dbReference type="PROSITE" id="PS50883">
    <property type="entry name" value="EAL"/>
    <property type="match status" value="1"/>
</dbReference>